<reference evidence="2" key="2">
    <citation type="journal article" date="2015" name="Fish Shellfish Immunol.">
        <title>Early steps in the European eel (Anguilla anguilla)-Vibrio vulnificus interaction in the gills: Role of the RtxA13 toxin.</title>
        <authorList>
            <person name="Callol A."/>
            <person name="Pajuelo D."/>
            <person name="Ebbesson L."/>
            <person name="Teles M."/>
            <person name="MacKenzie S."/>
            <person name="Amaro C."/>
        </authorList>
    </citation>
    <scope>NUCLEOTIDE SEQUENCE</scope>
</reference>
<evidence type="ECO:0000313" key="2">
    <source>
        <dbReference type="EMBL" id="JAH58350.1"/>
    </source>
</evidence>
<organism evidence="2">
    <name type="scientific">Anguilla anguilla</name>
    <name type="common">European freshwater eel</name>
    <name type="synonym">Muraena anguilla</name>
    <dbReference type="NCBI Taxonomy" id="7936"/>
    <lineage>
        <taxon>Eukaryota</taxon>
        <taxon>Metazoa</taxon>
        <taxon>Chordata</taxon>
        <taxon>Craniata</taxon>
        <taxon>Vertebrata</taxon>
        <taxon>Euteleostomi</taxon>
        <taxon>Actinopterygii</taxon>
        <taxon>Neopterygii</taxon>
        <taxon>Teleostei</taxon>
        <taxon>Anguilliformes</taxon>
        <taxon>Anguillidae</taxon>
        <taxon>Anguilla</taxon>
    </lineage>
</organism>
<proteinExistence type="predicted"/>
<dbReference type="AlphaFoldDB" id="A0A0E9TZK1"/>
<sequence>MPSLQMCMLFLSIDFILAKSQCFLPYAQDMHLWGKNSLHICKNNFYCIIIAVYNTIYIHIQYKKILGGVKQCLSG</sequence>
<feature type="chain" id="PRO_5002433599" description="Secreted protein" evidence="1">
    <location>
        <begin position="19"/>
        <end position="75"/>
    </location>
</feature>
<name>A0A0E9TZK1_ANGAN</name>
<evidence type="ECO:0008006" key="3">
    <source>
        <dbReference type="Google" id="ProtNLM"/>
    </source>
</evidence>
<evidence type="ECO:0000256" key="1">
    <source>
        <dbReference type="SAM" id="SignalP"/>
    </source>
</evidence>
<accession>A0A0E9TZK1</accession>
<feature type="signal peptide" evidence="1">
    <location>
        <begin position="1"/>
        <end position="18"/>
    </location>
</feature>
<keyword evidence="1" id="KW-0732">Signal</keyword>
<dbReference type="EMBL" id="GBXM01050227">
    <property type="protein sequence ID" value="JAH58350.1"/>
    <property type="molecule type" value="Transcribed_RNA"/>
</dbReference>
<reference evidence="2" key="1">
    <citation type="submission" date="2014-11" db="EMBL/GenBank/DDBJ databases">
        <authorList>
            <person name="Amaro Gonzalez C."/>
        </authorList>
    </citation>
    <scope>NUCLEOTIDE SEQUENCE</scope>
</reference>
<protein>
    <recommendedName>
        <fullName evidence="3">Secreted protein</fullName>
    </recommendedName>
</protein>